<gene>
    <name evidence="6" type="ORF">NQ502_08315</name>
</gene>
<evidence type="ECO:0000256" key="1">
    <source>
        <dbReference type="ARBA" id="ARBA00009156"/>
    </source>
</evidence>
<comment type="similarity">
    <text evidence="1">Belongs to the FGGY kinase family.</text>
</comment>
<feature type="domain" description="Carbohydrate kinase FGGY C-terminal" evidence="5">
    <location>
        <begin position="251"/>
        <end position="418"/>
    </location>
</feature>
<protein>
    <submittedName>
        <fullName evidence="6">FGGY family carbohydrate kinase</fullName>
    </submittedName>
</protein>
<dbReference type="PIRSF" id="PIRSF000538">
    <property type="entry name" value="GlpK"/>
    <property type="match status" value="1"/>
</dbReference>
<dbReference type="Proteomes" id="UP001060164">
    <property type="component" value="Chromosome"/>
</dbReference>
<dbReference type="InterPro" id="IPR018484">
    <property type="entry name" value="FGGY_N"/>
</dbReference>
<evidence type="ECO:0000313" key="6">
    <source>
        <dbReference type="EMBL" id="UWP61018.1"/>
    </source>
</evidence>
<dbReference type="GO" id="GO:0016301">
    <property type="term" value="F:kinase activity"/>
    <property type="evidence" value="ECO:0007669"/>
    <property type="project" value="UniProtKB-KW"/>
</dbReference>
<proteinExistence type="inferred from homology"/>
<dbReference type="EMBL" id="CP102290">
    <property type="protein sequence ID" value="UWP61018.1"/>
    <property type="molecule type" value="Genomic_DNA"/>
</dbReference>
<evidence type="ECO:0000256" key="3">
    <source>
        <dbReference type="ARBA" id="ARBA00022777"/>
    </source>
</evidence>
<accession>A0ABY5VLI9</accession>
<evidence type="ECO:0000259" key="5">
    <source>
        <dbReference type="Pfam" id="PF02782"/>
    </source>
</evidence>
<name>A0ABY5VLI9_9FIRM</name>
<dbReference type="InterPro" id="IPR018485">
    <property type="entry name" value="FGGY_C"/>
</dbReference>
<dbReference type="Pfam" id="PF02782">
    <property type="entry name" value="FGGY_C"/>
    <property type="match status" value="1"/>
</dbReference>
<dbReference type="InterPro" id="IPR000577">
    <property type="entry name" value="Carb_kinase_FGGY"/>
</dbReference>
<reference evidence="6" key="1">
    <citation type="journal article" date="2022" name="Cell">
        <title>Design, construction, and in vivo augmentation of a complex gut microbiome.</title>
        <authorList>
            <person name="Cheng A.G."/>
            <person name="Ho P.Y."/>
            <person name="Aranda-Diaz A."/>
            <person name="Jain S."/>
            <person name="Yu F.B."/>
            <person name="Meng X."/>
            <person name="Wang M."/>
            <person name="Iakiviak M."/>
            <person name="Nagashima K."/>
            <person name="Zhao A."/>
            <person name="Murugkar P."/>
            <person name="Patil A."/>
            <person name="Atabakhsh K."/>
            <person name="Weakley A."/>
            <person name="Yan J."/>
            <person name="Brumbaugh A.R."/>
            <person name="Higginbottom S."/>
            <person name="Dimas A."/>
            <person name="Shiver A.L."/>
            <person name="Deutschbauer A."/>
            <person name="Neff N."/>
            <person name="Sonnenburg J.L."/>
            <person name="Huang K.C."/>
            <person name="Fischbach M.A."/>
        </authorList>
    </citation>
    <scope>NUCLEOTIDE SEQUENCE</scope>
    <source>
        <strain evidence="6">DSM 19829</strain>
    </source>
</reference>
<dbReference type="CDD" id="cd07805">
    <property type="entry name" value="ASKHA_NBD_FGGY_CvXK-like"/>
    <property type="match status" value="1"/>
</dbReference>
<dbReference type="PANTHER" id="PTHR43095:SF5">
    <property type="entry name" value="XYLULOSE KINASE"/>
    <property type="match status" value="1"/>
</dbReference>
<evidence type="ECO:0000313" key="7">
    <source>
        <dbReference type="Proteomes" id="UP001060164"/>
    </source>
</evidence>
<dbReference type="InterPro" id="IPR043129">
    <property type="entry name" value="ATPase_NBD"/>
</dbReference>
<evidence type="ECO:0000256" key="2">
    <source>
        <dbReference type="ARBA" id="ARBA00022679"/>
    </source>
</evidence>
<dbReference type="Pfam" id="PF00370">
    <property type="entry name" value="FGGY_N"/>
    <property type="match status" value="1"/>
</dbReference>
<dbReference type="SUPFAM" id="SSF53067">
    <property type="entry name" value="Actin-like ATPase domain"/>
    <property type="match status" value="2"/>
</dbReference>
<dbReference type="Gene3D" id="3.30.420.40">
    <property type="match status" value="2"/>
</dbReference>
<keyword evidence="7" id="KW-1185">Reference proteome</keyword>
<keyword evidence="3 6" id="KW-0418">Kinase</keyword>
<dbReference type="InterPro" id="IPR050406">
    <property type="entry name" value="FGGY_Carb_Kinase"/>
</dbReference>
<sequence>MTYHLTYDFGSGSVKAALSSQGFKLCGIENAPYATYFPKFGWAEQKPEEHWNAMCQATKKLLKKTKVDPADIAGIAIAQTATTIIFTDVDGRPLTDCVMWMDGRAEAQAEKINERLKEKRFSGKNVISKLLWFLEKKPDTVTRAHAMLDVSAFLFHRMTGEWAYEFTGSRATCLVDIGRRCWDEDMFELIGFPRRLVPDRIAGSTEQIGLLTQNAAADLGLVPGIPLFGGCSDHATAMLGTGCIRPGDAHIYMGTSAWLAAATSEDDPLPGRMPSPVPGLRYHFYDTDSGGSCIDYLLNTFYTDEMKRGADVYTLMNQEVWTALEEEDENVLFLPFLAGASAPISNTTVRASLLNLTRSTKRRHIALAVMQGVCFNLRWMRDIHRERNGWNPNFLRGIGGGMASEVFAQMLADVLDTPFTPLENPRFAGNLGLQSCIEVGLGKARDFTVLDDVVTCGKTYMPRSGYQKRYDRMYECYRESYQSLEDMYRKLNETNR</sequence>
<keyword evidence="2" id="KW-0808">Transferase</keyword>
<evidence type="ECO:0000259" key="4">
    <source>
        <dbReference type="Pfam" id="PF00370"/>
    </source>
</evidence>
<dbReference type="RefSeq" id="WP_028529906.1">
    <property type="nucleotide sequence ID" value="NZ_CABLBR010000036.1"/>
</dbReference>
<dbReference type="PANTHER" id="PTHR43095">
    <property type="entry name" value="SUGAR KINASE"/>
    <property type="match status" value="1"/>
</dbReference>
<organism evidence="6 7">
    <name type="scientific">Ruminococcus gauvreauii</name>
    <dbReference type="NCBI Taxonomy" id="438033"/>
    <lineage>
        <taxon>Bacteria</taxon>
        <taxon>Bacillati</taxon>
        <taxon>Bacillota</taxon>
        <taxon>Clostridia</taxon>
        <taxon>Eubacteriales</taxon>
        <taxon>Oscillospiraceae</taxon>
        <taxon>Ruminococcus</taxon>
    </lineage>
</organism>
<feature type="domain" description="Carbohydrate kinase FGGY N-terminal" evidence="4">
    <location>
        <begin position="3"/>
        <end position="240"/>
    </location>
</feature>